<comment type="subunit">
    <text evidence="13">Homotetramer formed by a catalytic dimer and a non-catalytic dimer serving as a binding platform that orients tRNASec for catalysis. Each tetramer binds the CCA ends of two tRNAs which point to the active sites of the catalytic dimer.</text>
</comment>
<evidence type="ECO:0000256" key="18">
    <source>
        <dbReference type="PIRNR" id="PIRNR017689"/>
    </source>
</evidence>
<evidence type="ECO:0000256" key="8">
    <source>
        <dbReference type="ARBA" id="ARBA00022679"/>
    </source>
</evidence>
<reference evidence="21 22" key="1">
    <citation type="journal article" date="2023" name="BMC Biol.">
        <title>The compact genome of the sponge Oopsacas minuta (Hexactinellida) is lacking key metazoan core genes.</title>
        <authorList>
            <person name="Santini S."/>
            <person name="Schenkelaars Q."/>
            <person name="Jourda C."/>
            <person name="Duchesne M."/>
            <person name="Belahbib H."/>
            <person name="Rocher C."/>
            <person name="Selva M."/>
            <person name="Riesgo A."/>
            <person name="Vervoort M."/>
            <person name="Leys S.P."/>
            <person name="Kodjabachian L."/>
            <person name="Le Bivic A."/>
            <person name="Borchiellini C."/>
            <person name="Claverie J.M."/>
            <person name="Renard E."/>
        </authorList>
    </citation>
    <scope>NUCLEOTIDE SEQUENCE [LARGE SCALE GENOMIC DNA]</scope>
    <source>
        <strain evidence="21">SPO-2</strain>
    </source>
</reference>
<keyword evidence="8 18" id="KW-0808">Transferase</keyword>
<proteinExistence type="inferred from homology"/>
<evidence type="ECO:0000256" key="14">
    <source>
        <dbReference type="ARBA" id="ARBA00030669"/>
    </source>
</evidence>
<comment type="catalytic activity">
    <reaction evidence="17 18">
        <text>O-phospho-L-seryl-tRNA(Sec) + selenophosphate + H2O = L-selenocysteinyl-tRNA(Sec) + 2 phosphate</text>
        <dbReference type="Rhea" id="RHEA:25041"/>
        <dbReference type="Rhea" id="RHEA-COMP:9743"/>
        <dbReference type="Rhea" id="RHEA-COMP:9947"/>
        <dbReference type="ChEBI" id="CHEBI:15377"/>
        <dbReference type="ChEBI" id="CHEBI:16144"/>
        <dbReference type="ChEBI" id="CHEBI:43474"/>
        <dbReference type="ChEBI" id="CHEBI:78551"/>
        <dbReference type="ChEBI" id="CHEBI:78573"/>
        <dbReference type="EC" id="2.9.1.2"/>
    </reaction>
</comment>
<evidence type="ECO:0000313" key="21">
    <source>
        <dbReference type="EMBL" id="KAI6659469.1"/>
    </source>
</evidence>
<keyword evidence="12 18" id="KW-0711">Selenium</keyword>
<comment type="caution">
    <text evidence="21">The sequence shown here is derived from an EMBL/GenBank/DDBJ whole genome shotgun (WGS) entry which is preliminary data.</text>
</comment>
<sequence length="383" mass="42012">MSHGIGRSGDIMAVQPKSAGSSLMYQLTNSLCLDLMLQLGVRHTKSCILLPVATGMGLVLSILTIKLSRPSSKYIIWSRIDQKSSFKSIISSGCQPVVIELVRIGDELSTNIVDINHAINDFGAENITCIITTTSCFAPRIPDNIPEVAKICKEYDIPHITNNAFGLQSTKCMHLIEEAMKVGRLDAFVQSTDKNLLVPVGGCIIGSGSKAFIESIGQNYPGRASATPILDTFITMLQLGTSGYKLMLVDRVESYIYLKKQLVKLAEKYNERVLITPHNQISMAFTLSSFHKLNSSQITRLGSMLFTRFVSGTRVIPADANPKKIGNYTFKNFGAHCNDNIYGYLTCSASLGISKKEIDIFIKRLDSVLPRLCVAGSNDEDIQ</sequence>
<evidence type="ECO:0000256" key="4">
    <source>
        <dbReference type="ARBA" id="ARBA00007037"/>
    </source>
</evidence>
<evidence type="ECO:0000256" key="7">
    <source>
        <dbReference type="ARBA" id="ARBA00022555"/>
    </source>
</evidence>
<evidence type="ECO:0000256" key="1">
    <source>
        <dbReference type="ARBA" id="ARBA00001933"/>
    </source>
</evidence>
<dbReference type="Gene3D" id="3.40.640.10">
    <property type="entry name" value="Type I PLP-dependent aspartate aminotransferase-like (Major domain)"/>
    <property type="match status" value="1"/>
</dbReference>
<dbReference type="GO" id="GO:0001514">
    <property type="term" value="P:selenocysteine incorporation"/>
    <property type="evidence" value="ECO:0007669"/>
    <property type="project" value="TreeGrafter"/>
</dbReference>
<keyword evidence="9 18" id="KW-0694">RNA-binding</keyword>
<dbReference type="PANTHER" id="PTHR12944">
    <property type="entry name" value="SOLUBLE LIVER ANTIGEN/LIVER PANCREAS ANTIGEN"/>
    <property type="match status" value="1"/>
</dbReference>
<dbReference type="EMBL" id="JAKMXF010000059">
    <property type="protein sequence ID" value="KAI6659469.1"/>
    <property type="molecule type" value="Genomic_DNA"/>
</dbReference>
<feature type="binding site" evidence="19">
    <location>
        <position position="181"/>
    </location>
    <ligand>
        <name>tRNA</name>
        <dbReference type="ChEBI" id="CHEBI:17843"/>
    </ligand>
</feature>
<dbReference type="InterPro" id="IPR015424">
    <property type="entry name" value="PyrdxlP-dep_Trfase"/>
</dbReference>
<dbReference type="InterPro" id="IPR019872">
    <property type="entry name" value="Sec-tRNA_Se_transferase"/>
</dbReference>
<evidence type="ECO:0000256" key="10">
    <source>
        <dbReference type="ARBA" id="ARBA00022898"/>
    </source>
</evidence>
<keyword evidence="10 18" id="KW-0663">Pyridoxal phosphate</keyword>
<comment type="similarity">
    <text evidence="4 18">Belongs to the SepSecS family.</text>
</comment>
<comment type="function">
    <text evidence="2 18">Converts O-phosphoseryl-tRNA(Sec) to selenocysteinyl-tRNA(Sec) required for selenoprotein biosynthesis.</text>
</comment>
<feature type="binding site" evidence="19">
    <location>
        <position position="15"/>
    </location>
    <ligand>
        <name>substrate</name>
    </ligand>
</feature>
<evidence type="ECO:0000256" key="17">
    <source>
        <dbReference type="ARBA" id="ARBA00048808"/>
    </source>
</evidence>
<feature type="modified residue" description="N6-(pyridoxal phosphate)lysine" evidence="20">
    <location>
        <position position="194"/>
    </location>
</feature>
<dbReference type="InterPro" id="IPR008829">
    <property type="entry name" value="SepSecS/SepCysS"/>
</dbReference>
<evidence type="ECO:0000256" key="12">
    <source>
        <dbReference type="ARBA" id="ARBA00023266"/>
    </source>
</evidence>
<dbReference type="GO" id="GO:0000049">
    <property type="term" value="F:tRNA binding"/>
    <property type="evidence" value="ECO:0007669"/>
    <property type="project" value="UniProtKB-UniRule"/>
</dbReference>
<feature type="binding site" evidence="19">
    <location>
        <position position="7"/>
    </location>
    <ligand>
        <name>substrate</name>
    </ligand>
</feature>
<evidence type="ECO:0000256" key="6">
    <source>
        <dbReference type="ARBA" id="ARBA00021963"/>
    </source>
</evidence>
<dbReference type="GO" id="GO:0001717">
    <property type="term" value="P:conversion of seryl-tRNAsec to selenocys-tRNAsec"/>
    <property type="evidence" value="ECO:0007669"/>
    <property type="project" value="UniProtKB-UniRule"/>
</dbReference>
<keyword evidence="11 18" id="KW-0648">Protein biosynthesis</keyword>
<dbReference type="EC" id="2.9.1.2" evidence="5 18"/>
<evidence type="ECO:0000256" key="9">
    <source>
        <dbReference type="ARBA" id="ARBA00022884"/>
    </source>
</evidence>
<evidence type="ECO:0000256" key="13">
    <source>
        <dbReference type="ARBA" id="ARBA00026053"/>
    </source>
</evidence>
<gene>
    <name evidence="21" type="ORF">LOD99_10770</name>
</gene>
<dbReference type="Pfam" id="PF05889">
    <property type="entry name" value="SepSecS"/>
    <property type="match status" value="1"/>
</dbReference>
<dbReference type="AlphaFoldDB" id="A0AAV7KFT0"/>
<evidence type="ECO:0000256" key="2">
    <source>
        <dbReference type="ARBA" id="ARBA00002552"/>
    </source>
</evidence>
<feature type="binding site" evidence="19">
    <location>
        <position position="8"/>
    </location>
    <ligand>
        <name>substrate</name>
    </ligand>
</feature>
<dbReference type="GO" id="GO:0005737">
    <property type="term" value="C:cytoplasm"/>
    <property type="evidence" value="ECO:0007669"/>
    <property type="project" value="UniProtKB-SubCell"/>
</dbReference>
<evidence type="ECO:0000313" key="22">
    <source>
        <dbReference type="Proteomes" id="UP001165289"/>
    </source>
</evidence>
<keyword evidence="22" id="KW-1185">Reference proteome</keyword>
<comment type="subcellular location">
    <subcellularLocation>
        <location evidence="18">Cytoplasm</location>
    </subcellularLocation>
</comment>
<evidence type="ECO:0000256" key="20">
    <source>
        <dbReference type="PIRSR" id="PIRSR017689-50"/>
    </source>
</evidence>
<evidence type="ECO:0000256" key="15">
    <source>
        <dbReference type="ARBA" id="ARBA00032048"/>
    </source>
</evidence>
<comment type="pathway">
    <text evidence="3 18">Aminoacyl-tRNA biosynthesis; selenocysteinyl-tRNA(Sec) biosynthesis; selenocysteinyl-tRNA(Sec) from L-seryl-tRNA(Sec) (archaeal/eukaryal route): step 2/2.</text>
</comment>
<dbReference type="GO" id="GO:0098621">
    <property type="term" value="F:O-phosphoseryl-tRNA(Sec) selenium transferase activity"/>
    <property type="evidence" value="ECO:0007669"/>
    <property type="project" value="UniProtKB-EC"/>
</dbReference>
<dbReference type="NCBIfam" id="TIGR03531">
    <property type="entry name" value="selenium_SpcS"/>
    <property type="match status" value="1"/>
</dbReference>
<dbReference type="PANTHER" id="PTHR12944:SF2">
    <property type="entry name" value="O-PHOSPHOSERYL-TRNA(SEC) SELENIUM TRANSFERASE"/>
    <property type="match status" value="1"/>
</dbReference>
<dbReference type="SUPFAM" id="SSF53383">
    <property type="entry name" value="PLP-dependent transferases"/>
    <property type="match status" value="1"/>
</dbReference>
<evidence type="ECO:0000256" key="3">
    <source>
        <dbReference type="ARBA" id="ARBA00004822"/>
    </source>
</evidence>
<evidence type="ECO:0000256" key="16">
    <source>
        <dbReference type="ARBA" id="ARBA00032693"/>
    </source>
</evidence>
<evidence type="ECO:0000256" key="5">
    <source>
        <dbReference type="ARBA" id="ARBA00012464"/>
    </source>
</evidence>
<keyword evidence="18" id="KW-0963">Cytoplasm</keyword>
<dbReference type="PIRSF" id="PIRSF017689">
    <property type="entry name" value="SepSecS"/>
    <property type="match status" value="1"/>
</dbReference>
<dbReference type="Proteomes" id="UP001165289">
    <property type="component" value="Unassembled WGS sequence"/>
</dbReference>
<feature type="binding site" evidence="19">
    <location>
        <position position="308"/>
    </location>
    <ligand>
        <name>tRNA</name>
        <dbReference type="ChEBI" id="CHEBI:17843"/>
    </ligand>
</feature>
<name>A0AAV7KFT0_9METZ</name>
<evidence type="ECO:0000256" key="11">
    <source>
        <dbReference type="ARBA" id="ARBA00022917"/>
    </source>
</evidence>
<feature type="binding site" evidence="19">
    <location>
        <position position="223"/>
    </location>
    <ligand>
        <name>substrate</name>
    </ligand>
</feature>
<dbReference type="InterPro" id="IPR015421">
    <property type="entry name" value="PyrdxlP-dep_Trfase_major"/>
</dbReference>
<keyword evidence="7 18" id="KW-0820">tRNA-binding</keyword>
<comment type="cofactor">
    <cofactor evidence="1 18">
        <name>pyridoxal 5'-phosphate</name>
        <dbReference type="ChEBI" id="CHEBI:597326"/>
    </cofactor>
</comment>
<organism evidence="21 22">
    <name type="scientific">Oopsacas minuta</name>
    <dbReference type="NCBI Taxonomy" id="111878"/>
    <lineage>
        <taxon>Eukaryota</taxon>
        <taxon>Metazoa</taxon>
        <taxon>Porifera</taxon>
        <taxon>Hexactinellida</taxon>
        <taxon>Hexasterophora</taxon>
        <taxon>Lyssacinosida</taxon>
        <taxon>Leucopsacidae</taxon>
        <taxon>Oopsacas</taxon>
    </lineage>
</organism>
<accession>A0AAV7KFT0</accession>
<protein>
    <recommendedName>
        <fullName evidence="6 18">O-phosphoseryl-tRNA(Sec) selenium transferase</fullName>
        <ecNumber evidence="5 18">2.9.1.2</ecNumber>
    </recommendedName>
    <alternativeName>
        <fullName evidence="14 18">Selenocysteine synthase</fullName>
    </alternativeName>
    <alternativeName>
        <fullName evidence="15 18">Selenocysteinyl-tRNA(Sec) synthase</fullName>
    </alternativeName>
    <alternativeName>
        <fullName evidence="16 18">Sep-tRNA:Sec-tRNA synthase</fullName>
    </alternativeName>
</protein>
<evidence type="ECO:0000256" key="19">
    <source>
        <dbReference type="PIRSR" id="PIRSR017689-1"/>
    </source>
</evidence>